<feature type="region of interest" description="Disordered" evidence="1">
    <location>
        <begin position="205"/>
        <end position="235"/>
    </location>
</feature>
<dbReference type="AlphaFoldDB" id="A0A4P7MYT1"/>
<protein>
    <submittedName>
        <fullName evidence="2">Uncharacterized protein</fullName>
    </submittedName>
</protein>
<evidence type="ECO:0000313" key="2">
    <source>
        <dbReference type="EMBL" id="QBZ54232.1"/>
    </source>
</evidence>
<dbReference type="EMBL" id="CP034204">
    <property type="protein sequence ID" value="QBZ54232.1"/>
    <property type="molecule type" value="Genomic_DNA"/>
</dbReference>
<reference evidence="2 3" key="1">
    <citation type="journal article" date="2019" name="Mol. Biol. Evol.">
        <title>Blast fungal genomes show frequent chromosomal changes, gene gains and losses, and effector gene turnover.</title>
        <authorList>
            <person name="Gomez Luciano L.B."/>
            <person name="Jason Tsai I."/>
            <person name="Chuma I."/>
            <person name="Tosa Y."/>
            <person name="Chen Y.H."/>
            <person name="Li J.Y."/>
            <person name="Li M.Y."/>
            <person name="Jade Lu M.Y."/>
            <person name="Nakayashiki H."/>
            <person name="Li W.H."/>
        </authorList>
    </citation>
    <scope>NUCLEOTIDE SEQUENCE [LARGE SCALE GENOMIC DNA]</scope>
    <source>
        <strain evidence="2">MZ5-1-6</strain>
    </source>
</reference>
<dbReference type="VEuPathDB" id="FungiDB:M_BR32_EuGene_00093631"/>
<proteinExistence type="predicted"/>
<feature type="region of interest" description="Disordered" evidence="1">
    <location>
        <begin position="452"/>
        <end position="499"/>
    </location>
</feature>
<feature type="region of interest" description="Disordered" evidence="1">
    <location>
        <begin position="420"/>
        <end position="439"/>
    </location>
</feature>
<accession>A0A4P7MYT1</accession>
<gene>
    <name evidence="2" type="ORF">PoMZ_09928</name>
</gene>
<sequence length="499" mass="55881">MSSNSSPSPPAPSQNPVNQGDSKFPQGYCRYLLTDEGLKGQRCGCARFAHRSNIPGALCICGHQSCFHTNEPYMPELDHLKNEFRLLKLEFEKSGKEQAAMRNRDRNDCIPRLGNLEELVERSMGEVRSELLNAWANISQSWNSIRELESKLQQQNDRLSNLLATDQRRTGDVDVLRADVKRLEDRVKELHDADIALEERVEALETAEDLEESTTPSRPRRASIIDPNPRHSAPDVTAFNSPIRSTPAIRPRNLIPLVPEGATTWTTHISLLPDKTTPFPFEKDTKAYQRCLSRGLHQTVVVNGFGAEAFSSAVTTAFASLLKGRQWMPLEAQLCNAKTLQGLPMLRQLSDSLVHGKYDYQFLRKYCGVCDPNGRIESLYIAMRFDTLSWHALRHAPVYKERLEGCWEYDHQLDHDSALLDDDDFGEDNRPSAGDLLPPTVASSLKRTAAEISRSNSFGSSAPAAGSVTITSEGEGQSRPKSQRVAPNMVEARRRAERV</sequence>
<evidence type="ECO:0000256" key="1">
    <source>
        <dbReference type="SAM" id="MobiDB-lite"/>
    </source>
</evidence>
<feature type="region of interest" description="Disordered" evidence="1">
    <location>
        <begin position="1"/>
        <end position="22"/>
    </location>
</feature>
<dbReference type="Proteomes" id="UP000294847">
    <property type="component" value="Chromosome 1"/>
</dbReference>
<name>A0A4P7MYT1_PYROR</name>
<evidence type="ECO:0000313" key="3">
    <source>
        <dbReference type="Proteomes" id="UP000294847"/>
    </source>
</evidence>
<organism evidence="2 3">
    <name type="scientific">Pyricularia oryzae</name>
    <name type="common">Rice blast fungus</name>
    <name type="synonym">Magnaporthe oryzae</name>
    <dbReference type="NCBI Taxonomy" id="318829"/>
    <lineage>
        <taxon>Eukaryota</taxon>
        <taxon>Fungi</taxon>
        <taxon>Dikarya</taxon>
        <taxon>Ascomycota</taxon>
        <taxon>Pezizomycotina</taxon>
        <taxon>Sordariomycetes</taxon>
        <taxon>Sordariomycetidae</taxon>
        <taxon>Magnaporthales</taxon>
        <taxon>Pyriculariaceae</taxon>
        <taxon>Pyricularia</taxon>
    </lineage>
</organism>